<comment type="caution">
    <text evidence="4">The sequence shown here is derived from an EMBL/GenBank/DDBJ whole genome shotgun (WGS) entry which is preliminary data.</text>
</comment>
<evidence type="ECO:0000313" key="5">
    <source>
        <dbReference type="Proteomes" id="UP001524502"/>
    </source>
</evidence>
<dbReference type="EMBL" id="JANFXK010000003">
    <property type="protein sequence ID" value="MCQ4635831.1"/>
    <property type="molecule type" value="Genomic_DNA"/>
</dbReference>
<evidence type="ECO:0000256" key="1">
    <source>
        <dbReference type="SAM" id="MobiDB-lite"/>
    </source>
</evidence>
<gene>
    <name evidence="4" type="ORF">NE619_03750</name>
</gene>
<keyword evidence="2" id="KW-0472">Membrane</keyword>
<feature type="region of interest" description="Disordered" evidence="1">
    <location>
        <begin position="41"/>
        <end position="88"/>
    </location>
</feature>
<dbReference type="Pfam" id="PF08955">
    <property type="entry name" value="BofC_C"/>
    <property type="match status" value="1"/>
</dbReference>
<evidence type="ECO:0000259" key="3">
    <source>
        <dbReference type="Pfam" id="PF08955"/>
    </source>
</evidence>
<name>A0ABT1RLL4_9FIRM</name>
<accession>A0ABT1RLL4</accession>
<feature type="transmembrane region" description="Helical" evidence="2">
    <location>
        <begin position="14"/>
        <end position="32"/>
    </location>
</feature>
<sequence length="153" mass="17337">MFSNQKKSFFKSKWFYGIIAAALLAFGVWVNYDGSSQKANTATEVDQQTQSTTQSPAVVDSRDDETSDETDEETTDESETTQTEETQQTYFLIREIEGVVKVFYCNENGEESLYQITTIPFALLSKEDQQMLAEGLQVNSKDELADFLQNFDS</sequence>
<organism evidence="4 5">
    <name type="scientific">Anaerovorax odorimutans</name>
    <dbReference type="NCBI Taxonomy" id="109327"/>
    <lineage>
        <taxon>Bacteria</taxon>
        <taxon>Bacillati</taxon>
        <taxon>Bacillota</taxon>
        <taxon>Clostridia</taxon>
        <taxon>Peptostreptococcales</taxon>
        <taxon>Anaerovoracaceae</taxon>
        <taxon>Anaerovorax</taxon>
    </lineage>
</organism>
<feature type="compositionally biased region" description="Acidic residues" evidence="1">
    <location>
        <begin position="62"/>
        <end position="79"/>
    </location>
</feature>
<reference evidence="4 5" key="1">
    <citation type="submission" date="2022-06" db="EMBL/GenBank/DDBJ databases">
        <title>Isolation of gut microbiota from human fecal samples.</title>
        <authorList>
            <person name="Pamer E.G."/>
            <person name="Barat B."/>
            <person name="Waligurski E."/>
            <person name="Medina S."/>
            <person name="Paddock L."/>
            <person name="Mostad J."/>
        </authorList>
    </citation>
    <scope>NUCLEOTIDE SEQUENCE [LARGE SCALE GENOMIC DNA]</scope>
    <source>
        <strain evidence="4 5">SL.3.17</strain>
    </source>
</reference>
<keyword evidence="5" id="KW-1185">Reference proteome</keyword>
<feature type="compositionally biased region" description="Polar residues" evidence="1">
    <location>
        <begin position="41"/>
        <end position="56"/>
    </location>
</feature>
<evidence type="ECO:0000313" key="4">
    <source>
        <dbReference type="EMBL" id="MCQ4635831.1"/>
    </source>
</evidence>
<protein>
    <submittedName>
        <fullName evidence="4">BofC C-terminal domain-containing protein</fullName>
    </submittedName>
</protein>
<dbReference type="Proteomes" id="UP001524502">
    <property type="component" value="Unassembled WGS sequence"/>
</dbReference>
<dbReference type="RefSeq" id="WP_256131021.1">
    <property type="nucleotide sequence ID" value="NZ_JANFXK010000003.1"/>
</dbReference>
<proteinExistence type="predicted"/>
<feature type="domain" description="Bypass of forespore C C-terminal" evidence="3">
    <location>
        <begin position="87"/>
        <end position="151"/>
    </location>
</feature>
<evidence type="ECO:0000256" key="2">
    <source>
        <dbReference type="SAM" id="Phobius"/>
    </source>
</evidence>
<dbReference type="InterPro" id="IPR015050">
    <property type="entry name" value="BofC_C"/>
</dbReference>
<keyword evidence="2" id="KW-1133">Transmembrane helix</keyword>
<keyword evidence="2" id="KW-0812">Transmembrane</keyword>